<dbReference type="Gene3D" id="1.10.510.10">
    <property type="entry name" value="Transferase(Phosphotransferase) domain 1"/>
    <property type="match status" value="1"/>
</dbReference>
<dbReference type="GO" id="GO:0004674">
    <property type="term" value="F:protein serine/threonine kinase activity"/>
    <property type="evidence" value="ECO:0007669"/>
    <property type="project" value="TreeGrafter"/>
</dbReference>
<evidence type="ECO:0000259" key="1">
    <source>
        <dbReference type="PROSITE" id="PS50011"/>
    </source>
</evidence>
<dbReference type="PANTHER" id="PTHR44329:SF260">
    <property type="entry name" value="PROTEIN KINASE DOMAIN-CONTAINING PROTEIN"/>
    <property type="match status" value="1"/>
</dbReference>
<gene>
    <name evidence="2" type="ORF">KC19_2G212200</name>
</gene>
<protein>
    <recommendedName>
        <fullName evidence="1">Protein kinase domain-containing protein</fullName>
    </recommendedName>
</protein>
<comment type="caution">
    <text evidence="2">The sequence shown here is derived from an EMBL/GenBank/DDBJ whole genome shotgun (WGS) entry which is preliminary data.</text>
</comment>
<feature type="domain" description="Protein kinase" evidence="1">
    <location>
        <begin position="160"/>
        <end position="428"/>
    </location>
</feature>
<dbReference type="SMART" id="SM00220">
    <property type="entry name" value="S_TKc"/>
    <property type="match status" value="1"/>
</dbReference>
<dbReference type="InterPro" id="IPR001245">
    <property type="entry name" value="Ser-Thr/Tyr_kinase_cat_dom"/>
</dbReference>
<dbReference type="InterPro" id="IPR011009">
    <property type="entry name" value="Kinase-like_dom_sf"/>
</dbReference>
<organism evidence="2 3">
    <name type="scientific">Ceratodon purpureus</name>
    <name type="common">Fire moss</name>
    <name type="synonym">Dicranum purpureum</name>
    <dbReference type="NCBI Taxonomy" id="3225"/>
    <lineage>
        <taxon>Eukaryota</taxon>
        <taxon>Viridiplantae</taxon>
        <taxon>Streptophyta</taxon>
        <taxon>Embryophyta</taxon>
        <taxon>Bryophyta</taxon>
        <taxon>Bryophytina</taxon>
        <taxon>Bryopsida</taxon>
        <taxon>Dicranidae</taxon>
        <taxon>Pseudoditrichales</taxon>
        <taxon>Ditrichaceae</taxon>
        <taxon>Ceratodon</taxon>
    </lineage>
</organism>
<name>A0A8T0IWF2_CERPU</name>
<dbReference type="SUPFAM" id="SSF56112">
    <property type="entry name" value="Protein kinase-like (PK-like)"/>
    <property type="match status" value="1"/>
</dbReference>
<dbReference type="PANTHER" id="PTHR44329">
    <property type="entry name" value="SERINE/THREONINE-PROTEIN KINASE TNNI3K-RELATED"/>
    <property type="match status" value="1"/>
</dbReference>
<evidence type="ECO:0000313" key="3">
    <source>
        <dbReference type="Proteomes" id="UP000822688"/>
    </source>
</evidence>
<evidence type="ECO:0000313" key="2">
    <source>
        <dbReference type="EMBL" id="KAG0588054.1"/>
    </source>
</evidence>
<dbReference type="EMBL" id="CM026422">
    <property type="protein sequence ID" value="KAG0588054.1"/>
    <property type="molecule type" value="Genomic_DNA"/>
</dbReference>
<dbReference type="InterPro" id="IPR000719">
    <property type="entry name" value="Prot_kinase_dom"/>
</dbReference>
<accession>A0A8T0IWF2</accession>
<dbReference type="Proteomes" id="UP000822688">
    <property type="component" value="Chromosome 2"/>
</dbReference>
<reference evidence="2" key="1">
    <citation type="submission" date="2020-06" db="EMBL/GenBank/DDBJ databases">
        <title>WGS assembly of Ceratodon purpureus strain R40.</title>
        <authorList>
            <person name="Carey S.B."/>
            <person name="Jenkins J."/>
            <person name="Shu S."/>
            <person name="Lovell J.T."/>
            <person name="Sreedasyam A."/>
            <person name="Maumus F."/>
            <person name="Tiley G.P."/>
            <person name="Fernandez-Pozo N."/>
            <person name="Barry K."/>
            <person name="Chen C."/>
            <person name="Wang M."/>
            <person name="Lipzen A."/>
            <person name="Daum C."/>
            <person name="Saski C.A."/>
            <person name="Payton A.C."/>
            <person name="Mcbreen J.C."/>
            <person name="Conrad R.E."/>
            <person name="Kollar L.M."/>
            <person name="Olsson S."/>
            <person name="Huttunen S."/>
            <person name="Landis J.B."/>
            <person name="Wickett N.J."/>
            <person name="Johnson M.G."/>
            <person name="Rensing S.A."/>
            <person name="Grimwood J."/>
            <person name="Schmutz J."/>
            <person name="Mcdaniel S.F."/>
        </authorList>
    </citation>
    <scope>NUCLEOTIDE SEQUENCE</scope>
    <source>
        <strain evidence="2">R40</strain>
    </source>
</reference>
<dbReference type="Pfam" id="PF07714">
    <property type="entry name" value="PK_Tyr_Ser-Thr"/>
    <property type="match status" value="1"/>
</dbReference>
<dbReference type="GO" id="GO:0005524">
    <property type="term" value="F:ATP binding"/>
    <property type="evidence" value="ECO:0007669"/>
    <property type="project" value="InterPro"/>
</dbReference>
<dbReference type="AlphaFoldDB" id="A0A8T0IWF2"/>
<sequence>MECATTCCGKCNMAAPSCEESLRELMRVMRRGVKLVSDCLREDWWESVLIRSECSSFSTHIVLHLDDFISCVNTVKLSFAEATGDLEFSVPLKPDRTHLSALIEDATQENNAYLLGVVKRIVEVGGVTADKKLAIFFMQARSINSELSEVQSIGPCDVVFPPGENIRVGASGRVKIATWSDKTSVAVKFMADAEQVRSEVMLLEFLAHPNVVKLIGIGLPKDSDKGQYLVLELMRTSLRNLINTRSDGGRKPPFEIYTAIDIMLQIAEALRHVHEHGVLHCDVKADNVLINDDDLTALGNVQIKVTDFGLARKIESSKPLVSLEYAGTPGWMAPELFEIRRTQGVPYYTAASDVYAFAVTCFEILSGQVPFEDVHDSDTLRAKLVAGDRPSLPDIYPQYLRQCIRMCWATNPEDRPSFGHICEMLKFFRGFCIRYRPGSATALASVNEHDAWELSHFSIMMLRSVDDVACSYAASLYVVACGEKVCLSQRPIRFKLLS</sequence>
<proteinExistence type="predicted"/>
<keyword evidence="3" id="KW-1185">Reference proteome</keyword>
<dbReference type="InterPro" id="IPR051681">
    <property type="entry name" value="Ser/Thr_Kinases-Pseudokinases"/>
</dbReference>
<dbReference type="PROSITE" id="PS50011">
    <property type="entry name" value="PROTEIN_KINASE_DOM"/>
    <property type="match status" value="1"/>
</dbReference>
<dbReference type="PROSITE" id="PS00108">
    <property type="entry name" value="PROTEIN_KINASE_ST"/>
    <property type="match status" value="1"/>
</dbReference>
<dbReference type="InterPro" id="IPR008271">
    <property type="entry name" value="Ser/Thr_kinase_AS"/>
</dbReference>